<dbReference type="EMBL" id="JBHRZF010000114">
    <property type="protein sequence ID" value="MFC3860983.1"/>
    <property type="molecule type" value="Genomic_DNA"/>
</dbReference>
<evidence type="ECO:0000313" key="6">
    <source>
        <dbReference type="Proteomes" id="UP001595748"/>
    </source>
</evidence>
<protein>
    <submittedName>
        <fullName evidence="5">CbiX/SirB N-terminal domain-containing protein</fullName>
    </submittedName>
</protein>
<feature type="domain" description="DR2241 stabilising" evidence="4">
    <location>
        <begin position="277"/>
        <end position="392"/>
    </location>
</feature>
<gene>
    <name evidence="5" type="ORF">ACFOPQ_09445</name>
</gene>
<evidence type="ECO:0000256" key="1">
    <source>
        <dbReference type="ARBA" id="ARBA00022723"/>
    </source>
</evidence>
<evidence type="ECO:0000259" key="4">
    <source>
        <dbReference type="Pfam" id="PF18069"/>
    </source>
</evidence>
<dbReference type="RefSeq" id="WP_380077430.1">
    <property type="nucleotide sequence ID" value="NZ_JBHRZF010000114.1"/>
</dbReference>
<dbReference type="Gene3D" id="3.30.70.2320">
    <property type="match status" value="1"/>
</dbReference>
<dbReference type="PANTHER" id="PTHR33542:SF3">
    <property type="entry name" value="SIROHYDROCHLORIN FERROCHELATASE, CHLOROPLASTIC"/>
    <property type="match status" value="1"/>
</dbReference>
<dbReference type="CDD" id="cd03416">
    <property type="entry name" value="CbiX_SirB_N"/>
    <property type="match status" value="1"/>
</dbReference>
<evidence type="ECO:0000313" key="5">
    <source>
        <dbReference type="EMBL" id="MFC3860983.1"/>
    </source>
</evidence>
<dbReference type="InterPro" id="IPR041181">
    <property type="entry name" value="DR2241_middle"/>
</dbReference>
<dbReference type="Pfam" id="PF18009">
    <property type="entry name" value="Fer4_23"/>
    <property type="match status" value="1"/>
</dbReference>
<evidence type="ECO:0000259" key="3">
    <source>
        <dbReference type="Pfam" id="PF18009"/>
    </source>
</evidence>
<dbReference type="NCBIfam" id="NF002672">
    <property type="entry name" value="PRK02395.1-4"/>
    <property type="match status" value="1"/>
</dbReference>
<dbReference type="Pfam" id="PF18069">
    <property type="entry name" value="DR2241"/>
    <property type="match status" value="1"/>
</dbReference>
<organism evidence="5 6">
    <name type="scientific">Deinococcus antarcticus</name>
    <dbReference type="NCBI Taxonomy" id="1298767"/>
    <lineage>
        <taxon>Bacteria</taxon>
        <taxon>Thermotogati</taxon>
        <taxon>Deinococcota</taxon>
        <taxon>Deinococci</taxon>
        <taxon>Deinococcales</taxon>
        <taxon>Deinococcaceae</taxon>
        <taxon>Deinococcus</taxon>
    </lineage>
</organism>
<keyword evidence="6" id="KW-1185">Reference proteome</keyword>
<comment type="caution">
    <text evidence="5">The sequence shown here is derived from an EMBL/GenBank/DDBJ whole genome shotgun (WGS) entry which is preliminary data.</text>
</comment>
<dbReference type="Gene3D" id="3.40.50.1400">
    <property type="match status" value="2"/>
</dbReference>
<feature type="domain" description="DR2241 4Fe-4S iron-sulfur cluster binding" evidence="3">
    <location>
        <begin position="396"/>
        <end position="472"/>
    </location>
</feature>
<dbReference type="InterPro" id="IPR041346">
    <property type="entry name" value="DR2241_Fer4"/>
</dbReference>
<reference evidence="6" key="1">
    <citation type="journal article" date="2019" name="Int. J. Syst. Evol. Microbiol.">
        <title>The Global Catalogue of Microorganisms (GCM) 10K type strain sequencing project: providing services to taxonomists for standard genome sequencing and annotation.</title>
        <authorList>
            <consortium name="The Broad Institute Genomics Platform"/>
            <consortium name="The Broad Institute Genome Sequencing Center for Infectious Disease"/>
            <person name="Wu L."/>
            <person name="Ma J."/>
        </authorList>
    </citation>
    <scope>NUCLEOTIDE SEQUENCE [LARGE SCALE GENOMIC DNA]</scope>
    <source>
        <strain evidence="6">CCTCC AB 2013263</strain>
    </source>
</reference>
<dbReference type="Proteomes" id="UP001595748">
    <property type="component" value="Unassembled WGS sequence"/>
</dbReference>
<proteinExistence type="predicted"/>
<dbReference type="Pfam" id="PF01903">
    <property type="entry name" value="CbiX"/>
    <property type="match status" value="2"/>
</dbReference>
<keyword evidence="2" id="KW-0456">Lyase</keyword>
<sequence>MPTRHTPDTATHGRTLVVVGHGSHLNADSARAVRAHAHHLRESGQFQEVLEAYWKEEPSLRQVLQTARYREVTVLPAFISEGYFTEQVIPRELGLSHQGRVPQGGITGEVNGKTVHYTRPYGIHPAMTDILLARAREVCPGWEAQKTALVVLGHGTRRNARSREAIENAAKTLAATGLFAKAVALYLDESPYATAWPEFTGELDVILVPFFASEGWHTQETIPEELGLHGAVSQLDERRVCYAHPVGTHPDVKGVLLELVHEAGGTVSGDVDEVHALAWNALLNAASAGLTVGELQIEPLPHGKFALRNVVDAGEDDLDTVPLDTVPLDTVPLDTVPLDELNAVTGRDDVGKHRPIRTQKGLPRGWRAEVSGVDLRHALHAIYPTVTEEAHAFEQGNLPITPWPDTAARQSGMYRRVRHATPEQLQSAQEMTCSGCLRSPLWAGETLSGTFLSGRSCGLPCAEACTLLVSEVAHLLEESP</sequence>
<dbReference type="InterPro" id="IPR050963">
    <property type="entry name" value="Sirohydro_Cobaltochel/CbiX"/>
</dbReference>
<dbReference type="PANTHER" id="PTHR33542">
    <property type="entry name" value="SIROHYDROCHLORIN FERROCHELATASE, CHLOROPLASTIC"/>
    <property type="match status" value="1"/>
</dbReference>
<name>A0ABV8A5N6_9DEIO</name>
<dbReference type="InterPro" id="IPR002762">
    <property type="entry name" value="CbiX-like"/>
</dbReference>
<accession>A0ABV8A5N6</accession>
<dbReference type="Gene3D" id="3.30.1360.190">
    <property type="match status" value="1"/>
</dbReference>
<evidence type="ECO:0000256" key="2">
    <source>
        <dbReference type="ARBA" id="ARBA00023239"/>
    </source>
</evidence>
<keyword evidence="1" id="KW-0479">Metal-binding</keyword>
<dbReference type="SUPFAM" id="SSF53800">
    <property type="entry name" value="Chelatase"/>
    <property type="match status" value="1"/>
</dbReference>